<dbReference type="InterPro" id="IPR008254">
    <property type="entry name" value="Flavodoxin/NO_synth"/>
</dbReference>
<feature type="domain" description="FAD-binding FR-type" evidence="12">
    <location>
        <begin position="206"/>
        <end position="445"/>
    </location>
</feature>
<dbReference type="InterPro" id="IPR028879">
    <property type="entry name" value="NDOR1"/>
</dbReference>
<dbReference type="InterPro" id="IPR017927">
    <property type="entry name" value="FAD-bd_FR_type"/>
</dbReference>
<evidence type="ECO:0000259" key="12">
    <source>
        <dbReference type="PROSITE" id="PS51384"/>
    </source>
</evidence>
<dbReference type="GO" id="GO:0010181">
    <property type="term" value="F:FMN binding"/>
    <property type="evidence" value="ECO:0007669"/>
    <property type="project" value="UniProtKB-UniRule"/>
</dbReference>
<dbReference type="PRINTS" id="PR00371">
    <property type="entry name" value="FPNCR"/>
</dbReference>
<feature type="binding site" evidence="10">
    <location>
        <begin position="98"/>
        <end position="107"/>
    </location>
    <ligand>
        <name>FMN</name>
        <dbReference type="ChEBI" id="CHEBI:58210"/>
    </ligand>
</feature>
<keyword evidence="7 10" id="KW-0274">FAD</keyword>
<feature type="binding site" evidence="10">
    <location>
        <begin position="13"/>
        <end position="18"/>
    </location>
    <ligand>
        <name>FMN</name>
        <dbReference type="ChEBI" id="CHEBI:58210"/>
    </ligand>
</feature>
<dbReference type="SUPFAM" id="SSF52343">
    <property type="entry name" value="Ferredoxin reductase-like, C-terminal NADP-linked domain"/>
    <property type="match status" value="1"/>
</dbReference>
<dbReference type="SUPFAM" id="SSF52218">
    <property type="entry name" value="Flavoproteins"/>
    <property type="match status" value="1"/>
</dbReference>
<dbReference type="GO" id="GO:0050660">
    <property type="term" value="F:flavin adenine dinucleotide binding"/>
    <property type="evidence" value="ECO:0007669"/>
    <property type="project" value="UniProtKB-UniRule"/>
</dbReference>
<evidence type="ECO:0000256" key="5">
    <source>
        <dbReference type="ARBA" id="ARBA00022630"/>
    </source>
</evidence>
<dbReference type="InterPro" id="IPR017938">
    <property type="entry name" value="Riboflavin_synthase-like_b-brl"/>
</dbReference>
<dbReference type="PRINTS" id="PR00369">
    <property type="entry name" value="FLAVODOXIN"/>
</dbReference>
<comment type="similarity">
    <text evidence="10">Belongs to the NADPH-dependent diflavin oxidoreductase NDOR1 family.</text>
</comment>
<dbReference type="InterPro" id="IPR001709">
    <property type="entry name" value="Flavoprot_Pyr_Nucl_cyt_Rdtase"/>
</dbReference>
<feature type="binding site" evidence="10">
    <location>
        <position position="133"/>
    </location>
    <ligand>
        <name>FMN</name>
        <dbReference type="ChEBI" id="CHEBI:58210"/>
    </ligand>
</feature>
<comment type="similarity">
    <text evidence="10">In the C-terminal section; belongs to the flavoprotein pyridine nucleotide cytochrome reductase family.</text>
</comment>
<keyword evidence="9 10" id="KW-0560">Oxidoreductase</keyword>
<keyword evidence="5 10" id="KW-0285">Flavoprotein</keyword>
<dbReference type="InterPro" id="IPR001094">
    <property type="entry name" value="Flavdoxin-like"/>
</dbReference>
<dbReference type="Pfam" id="PF00175">
    <property type="entry name" value="NAD_binding_1"/>
    <property type="match status" value="1"/>
</dbReference>
<dbReference type="GO" id="GO:0016651">
    <property type="term" value="F:oxidoreductase activity, acting on NAD(P)H"/>
    <property type="evidence" value="ECO:0007669"/>
    <property type="project" value="UniProtKB-UniRule"/>
</dbReference>
<feature type="binding site" evidence="10">
    <location>
        <position position="352"/>
    </location>
    <ligand>
        <name>FAD</name>
        <dbReference type="ChEBI" id="CHEBI:57692"/>
    </ligand>
</feature>
<dbReference type="OrthoDB" id="1856718at2759"/>
<evidence type="ECO:0000313" key="14">
    <source>
        <dbReference type="Proteomes" id="UP000639338"/>
    </source>
</evidence>
<comment type="cofactor">
    <cofactor evidence="2 10">
        <name>FAD</name>
        <dbReference type="ChEBI" id="CHEBI:57692"/>
    </cofactor>
</comment>
<keyword evidence="14" id="KW-1185">Reference proteome</keyword>
<dbReference type="GO" id="GO:0016226">
    <property type="term" value="P:iron-sulfur cluster assembly"/>
    <property type="evidence" value="ECO:0007669"/>
    <property type="project" value="UniProtKB-UniRule"/>
</dbReference>
<dbReference type="Gene3D" id="3.40.50.80">
    <property type="entry name" value="Nucleotide-binding domain of ferredoxin-NADP reductase (FNR) module"/>
    <property type="match status" value="1"/>
</dbReference>
<feature type="binding site" evidence="10">
    <location>
        <begin position="60"/>
        <end position="63"/>
    </location>
    <ligand>
        <name>FMN</name>
        <dbReference type="ChEBI" id="CHEBI:58210"/>
    </ligand>
</feature>
<keyword evidence="6 10" id="KW-0288">FMN</keyword>
<protein>
    <recommendedName>
        <fullName evidence="10">NADPH-dependent diflavin oxidoreductase 1</fullName>
        <ecNumber evidence="10">1.18.1.-</ecNumber>
    </recommendedName>
    <alternativeName>
        <fullName evidence="10">NADPH-dependent FMN and FAD-containing oxidoreductase</fullName>
    </alternativeName>
</protein>
<comment type="cofactor">
    <cofactor evidence="1 10">
        <name>FMN</name>
        <dbReference type="ChEBI" id="CHEBI:58210"/>
    </cofactor>
</comment>
<dbReference type="PROSITE" id="PS50902">
    <property type="entry name" value="FLAVODOXIN_LIKE"/>
    <property type="match status" value="1"/>
</dbReference>
<dbReference type="SUPFAM" id="SSF63380">
    <property type="entry name" value="Riboflavin synthase domain-like"/>
    <property type="match status" value="1"/>
</dbReference>
<gene>
    <name evidence="13" type="ORF">HCN44_005767</name>
</gene>
<feature type="binding site" evidence="10">
    <location>
        <begin position="384"/>
        <end position="387"/>
    </location>
    <ligand>
        <name>FAD</name>
        <dbReference type="ChEBI" id="CHEBI:57692"/>
    </ligand>
</feature>
<dbReference type="Gene3D" id="1.20.990.10">
    <property type="entry name" value="NADPH-cytochrome p450 Reductase, Chain A, domain 3"/>
    <property type="match status" value="1"/>
</dbReference>
<feature type="binding site" evidence="10">
    <location>
        <position position="457"/>
    </location>
    <ligand>
        <name>NADP(+)</name>
        <dbReference type="ChEBI" id="CHEBI:58349"/>
    </ligand>
</feature>
<dbReference type="PANTHER" id="PTHR19384:SF10">
    <property type="entry name" value="NADPH-DEPENDENT DIFLAVIN OXIDOREDUCTASE 1"/>
    <property type="match status" value="1"/>
</dbReference>
<dbReference type="FunFam" id="3.40.50.360:FF:000015">
    <property type="entry name" value="NADPH-dependent diflavin oxidoreductase 1"/>
    <property type="match status" value="1"/>
</dbReference>
<feature type="binding site" evidence="10">
    <location>
        <begin position="418"/>
        <end position="421"/>
    </location>
    <ligand>
        <name>FAD</name>
        <dbReference type="ChEBI" id="CHEBI:57692"/>
    </ligand>
</feature>
<evidence type="ECO:0000256" key="6">
    <source>
        <dbReference type="ARBA" id="ARBA00022643"/>
    </source>
</evidence>
<reference evidence="13 14" key="1">
    <citation type="submission" date="2020-08" db="EMBL/GenBank/DDBJ databases">
        <title>Aphidius gifuensis genome sequencing and assembly.</title>
        <authorList>
            <person name="Du Z."/>
        </authorList>
    </citation>
    <scope>NUCLEOTIDE SEQUENCE [LARGE SCALE GENOMIC DNA]</scope>
    <source>
        <strain evidence="13">YNYX2018</strain>
        <tissue evidence="13">Adults</tissue>
    </source>
</reference>
<evidence type="ECO:0000259" key="11">
    <source>
        <dbReference type="PROSITE" id="PS50902"/>
    </source>
</evidence>
<keyword evidence="8 10" id="KW-0521">NADP</keyword>
<dbReference type="InterPro" id="IPR039261">
    <property type="entry name" value="FNR_nucleotide-bd"/>
</dbReference>
<feature type="binding site" evidence="10">
    <location>
        <position position="594"/>
    </location>
    <ligand>
        <name>FAD</name>
        <dbReference type="ChEBI" id="CHEBI:57692"/>
    </ligand>
</feature>
<evidence type="ECO:0000313" key="13">
    <source>
        <dbReference type="EMBL" id="KAF7992986.1"/>
    </source>
</evidence>
<dbReference type="InterPro" id="IPR023173">
    <property type="entry name" value="NADPH_Cyt_P450_Rdtase_alpha"/>
</dbReference>
<dbReference type="GO" id="GO:0160246">
    <property type="term" value="F:NADPH-iron-sulfur [2Fe-2S] protein oxidoreductase activity"/>
    <property type="evidence" value="ECO:0007669"/>
    <property type="project" value="InterPro"/>
</dbReference>
<feature type="binding site" evidence="10">
    <location>
        <begin position="520"/>
        <end position="524"/>
    </location>
    <ligand>
        <name>NADP(+)</name>
        <dbReference type="ChEBI" id="CHEBI:58349"/>
    </ligand>
</feature>
<dbReference type="PANTHER" id="PTHR19384">
    <property type="entry name" value="NITRIC OXIDE SYNTHASE-RELATED"/>
    <property type="match status" value="1"/>
</dbReference>
<dbReference type="Pfam" id="PF00667">
    <property type="entry name" value="FAD_binding_1"/>
    <property type="match status" value="1"/>
</dbReference>
<dbReference type="Gene3D" id="3.40.50.360">
    <property type="match status" value="1"/>
</dbReference>
<evidence type="ECO:0000256" key="4">
    <source>
        <dbReference type="ARBA" id="ARBA00022490"/>
    </source>
</evidence>
<evidence type="ECO:0000256" key="10">
    <source>
        <dbReference type="HAMAP-Rule" id="MF_03178"/>
    </source>
</evidence>
<dbReference type="GO" id="GO:0050661">
    <property type="term" value="F:NADP binding"/>
    <property type="evidence" value="ECO:0007669"/>
    <property type="project" value="UniProtKB-UniRule"/>
</dbReference>
<dbReference type="GO" id="GO:0005634">
    <property type="term" value="C:nucleus"/>
    <property type="evidence" value="ECO:0007669"/>
    <property type="project" value="UniProtKB-ARBA"/>
</dbReference>
<keyword evidence="4 10" id="KW-0963">Cytoplasm</keyword>
<dbReference type="Pfam" id="PF00258">
    <property type="entry name" value="Flavodoxin_1"/>
    <property type="match status" value="1"/>
</dbReference>
<dbReference type="EC" id="1.18.1.-" evidence="10"/>
<accession>A0A834XY56</accession>
<dbReference type="InterPro" id="IPR029039">
    <property type="entry name" value="Flavoprotein-like_sf"/>
</dbReference>
<dbReference type="Proteomes" id="UP000639338">
    <property type="component" value="Unassembled WGS sequence"/>
</dbReference>
<proteinExistence type="inferred from homology"/>
<dbReference type="Gene3D" id="2.40.30.10">
    <property type="entry name" value="Translation factors"/>
    <property type="match status" value="1"/>
</dbReference>
<evidence type="ECO:0000256" key="8">
    <source>
        <dbReference type="ARBA" id="ARBA00022857"/>
    </source>
</evidence>
<evidence type="ECO:0000256" key="1">
    <source>
        <dbReference type="ARBA" id="ARBA00001917"/>
    </source>
</evidence>
<comment type="subcellular location">
    <subcellularLocation>
        <location evidence="3 10">Cytoplasm</location>
    </subcellularLocation>
</comment>
<evidence type="ECO:0000256" key="2">
    <source>
        <dbReference type="ARBA" id="ARBA00001974"/>
    </source>
</evidence>
<feature type="binding site" evidence="10">
    <location>
        <begin position="514"/>
        <end position="515"/>
    </location>
    <ligand>
        <name>NADP(+)</name>
        <dbReference type="ChEBI" id="CHEBI:58349"/>
    </ligand>
</feature>
<dbReference type="FunFam" id="3.40.50.80:FF:000030">
    <property type="entry name" value="NADPH-dependent diflavin oxidoreductase 1"/>
    <property type="match status" value="1"/>
</dbReference>
<comment type="caution">
    <text evidence="13">The sequence shown here is derived from an EMBL/GenBank/DDBJ whole genome shotgun (WGS) entry which is preliminary data.</text>
</comment>
<dbReference type="HAMAP" id="MF_03178">
    <property type="entry name" value="NDOR1"/>
    <property type="match status" value="1"/>
</dbReference>
<feature type="domain" description="Flavodoxin-like" evidence="11">
    <location>
        <begin position="7"/>
        <end position="151"/>
    </location>
</feature>
<comment type="caution">
    <text evidence="10">Lacks conserved residue(s) required for the propagation of feature annotation.</text>
</comment>
<dbReference type="GO" id="GO:0005829">
    <property type="term" value="C:cytosol"/>
    <property type="evidence" value="ECO:0007669"/>
    <property type="project" value="TreeGrafter"/>
</dbReference>
<comment type="similarity">
    <text evidence="10">In the N-terminal section; belongs to the flavodoxin family.</text>
</comment>
<evidence type="ECO:0000256" key="3">
    <source>
        <dbReference type="ARBA" id="ARBA00004496"/>
    </source>
</evidence>
<name>A0A834XY56_APHGI</name>
<comment type="catalytic activity">
    <reaction evidence="10">
        <text>2 oxidized [2Fe-2S]-[protein] + NADPH = 2 reduced [2Fe-2S]-[protein] + NADP(+) + H(+)</text>
        <dbReference type="Rhea" id="RHEA:67716"/>
        <dbReference type="Rhea" id="RHEA-COMP:17327"/>
        <dbReference type="Rhea" id="RHEA-COMP:17328"/>
        <dbReference type="ChEBI" id="CHEBI:15378"/>
        <dbReference type="ChEBI" id="CHEBI:33737"/>
        <dbReference type="ChEBI" id="CHEBI:33738"/>
        <dbReference type="ChEBI" id="CHEBI:57783"/>
        <dbReference type="ChEBI" id="CHEBI:58349"/>
    </reaction>
</comment>
<evidence type="ECO:0000256" key="7">
    <source>
        <dbReference type="ARBA" id="ARBA00022827"/>
    </source>
</evidence>
<dbReference type="AlphaFoldDB" id="A0A834XY56"/>
<dbReference type="InterPro" id="IPR003097">
    <property type="entry name" value="CysJ-like_FAD-binding"/>
</dbReference>
<dbReference type="EMBL" id="JACMRX010000003">
    <property type="protein sequence ID" value="KAF7992986.1"/>
    <property type="molecule type" value="Genomic_DNA"/>
</dbReference>
<sequence length="595" mass="69034">MLETLQMTILYGSETGTAQDTAEDIWKSAKRLQLKCTVKSMDDYDIKNLLSESLIIFVVATTGQGDQPSNMRKFWRYMLNKKLPNNLLENINYGVIGLGDSSYEKYNYAAKKLNNRLLQLGAKQIIPIGLADDQHDLGIDAIIIPWVKKLWDSIQIIFNVSLSTDHNNDNLIERFDVKILPMNKETSKNINKKYRDIHKEEIKIIDRMKIATVSDNIRTTSHDHFQDVRLIKLKLNNIDYLPGDLIYIKPKNSIEQINNFFELLKDINVPLYPEMIIKIIEKEINIPVCLKISDLTLYEIVEQYWDLNYKPRRSTMKILASIADDELEKEKLTEFSLSIGQDELYNYVNRPRRNIIEVLNDFPHTKKKLNEKILFEIMSPIKPRAFSIASSNKHSNNEIHVLVAVVKYKTKLITPRLGLCSNWLASLKYNDEIVCWLQKGTFKFAIDKPMILIASGTGVAAFRSLLLDCAAKNYNLNNTCMFFGCRYKVKDYHCQDEFELLQRENNLRVFCAFSRDQPEKRYVQHAIRAEGQLCWNLLEQGGQIYLSGSSKNMPKCVRDEFIDIAKNYGHLSTDEAEEFIIKLEKSGRYQTETWS</sequence>
<dbReference type="InterPro" id="IPR001433">
    <property type="entry name" value="OxRdtase_FAD/NAD-bd"/>
</dbReference>
<evidence type="ECO:0000256" key="9">
    <source>
        <dbReference type="ARBA" id="ARBA00023002"/>
    </source>
</evidence>
<dbReference type="PROSITE" id="PS51384">
    <property type="entry name" value="FAD_FR"/>
    <property type="match status" value="1"/>
</dbReference>
<comment type="function">
    <text evidence="10">NADPH-dependent reductase which is a central component of the cytosolic iron-sulfur (Fe-S) protein assembly (CIA) machinery. Transfers electrons from NADPH via its FAD and FMN prosthetic groups to the [2Fe-2S] cluster of the anamorsin/DRE2 homolog, another key component of the CIA machinery. In turn, this reduced cluster provides electrons for assembly of cytosolic iron-sulfur cluster proteins.</text>
</comment>
<organism evidence="13 14">
    <name type="scientific">Aphidius gifuensis</name>
    <name type="common">Parasitoid wasp</name>
    <dbReference type="NCBI Taxonomy" id="684658"/>
    <lineage>
        <taxon>Eukaryota</taxon>
        <taxon>Metazoa</taxon>
        <taxon>Ecdysozoa</taxon>
        <taxon>Arthropoda</taxon>
        <taxon>Hexapoda</taxon>
        <taxon>Insecta</taxon>
        <taxon>Pterygota</taxon>
        <taxon>Neoptera</taxon>
        <taxon>Endopterygota</taxon>
        <taxon>Hymenoptera</taxon>
        <taxon>Apocrita</taxon>
        <taxon>Ichneumonoidea</taxon>
        <taxon>Braconidae</taxon>
        <taxon>Aphidiinae</taxon>
        <taxon>Aphidius</taxon>
    </lineage>
</organism>